<evidence type="ECO:0000256" key="4">
    <source>
        <dbReference type="ARBA" id="ARBA00022692"/>
    </source>
</evidence>
<evidence type="ECO:0000313" key="10">
    <source>
        <dbReference type="Proteomes" id="UP000317238"/>
    </source>
</evidence>
<feature type="transmembrane region" description="Helical" evidence="8">
    <location>
        <begin position="473"/>
        <end position="493"/>
    </location>
</feature>
<keyword evidence="6 8" id="KW-0472">Membrane</keyword>
<feature type="transmembrane region" description="Helical" evidence="8">
    <location>
        <begin position="543"/>
        <end position="562"/>
    </location>
</feature>
<evidence type="ECO:0000256" key="2">
    <source>
        <dbReference type="ARBA" id="ARBA00022448"/>
    </source>
</evidence>
<feature type="transmembrane region" description="Helical" evidence="8">
    <location>
        <begin position="242"/>
        <end position="260"/>
    </location>
</feature>
<evidence type="ECO:0000256" key="8">
    <source>
        <dbReference type="SAM" id="Phobius"/>
    </source>
</evidence>
<evidence type="ECO:0000256" key="7">
    <source>
        <dbReference type="ARBA" id="ARBA00049663"/>
    </source>
</evidence>
<sequence length="563" mass="58789">MSHNHLTDRVVDLPTRHGVKWPHEVDATVPRAALGCDTVADRGSSSRRADSHAARSNNGRLWRLAWAHRFRFVLQRLIDWFMHVWWLVAIAVVAVLSAILVFRLHAFLTLLLAGWLVGLLTLPAALQDYAATEVAKGKMTAQQADSFVKSSAADRLVHAFGETAGKVGVLISLAGVIGSLLMASGAASVIVDAMLRLTGPKRAPEALAASSFVLGVPVFFDTVFYLMVPLAQSLRRKVGKDYVLFLLAILAGGSIAHSLVPPTPGPLQVAEIIGVDVGTMLLAGLGIGSVTSVISLAAARTINRFVEIPLPEAATPDETQDHDAKQALGETASGDRPSLMLSLLPIVVPVVLIATGSTVAYLAQSSSSPTGGWVKAVDNLCDKNVALAIGCALSFLLMRYCDPKEKNKLVATSLAAAGSIILITAAGGAFGAMLRQAGIAGAVAGLAEGVPGLMILPLAFIVTVAIRTLQGSATVAMITAAGVMQGFAADGTLPFHPVYLAMAIGAGSKPVSWMTDSAFWVITRMSGMTEAQGLKVISPMSTAMGLAALLVTVSFAYFLPFAG</sequence>
<feature type="transmembrane region" description="Helical" evidence="8">
    <location>
        <begin position="280"/>
        <end position="299"/>
    </location>
</feature>
<organism evidence="9 10">
    <name type="scientific">Crateriforma conspicua</name>
    <dbReference type="NCBI Taxonomy" id="2527996"/>
    <lineage>
        <taxon>Bacteria</taxon>
        <taxon>Pseudomonadati</taxon>
        <taxon>Planctomycetota</taxon>
        <taxon>Planctomycetia</taxon>
        <taxon>Planctomycetales</taxon>
        <taxon>Planctomycetaceae</taxon>
        <taxon>Crateriforma</taxon>
    </lineage>
</organism>
<feature type="transmembrane region" description="Helical" evidence="8">
    <location>
        <begin position="77"/>
        <end position="100"/>
    </location>
</feature>
<evidence type="ECO:0000256" key="5">
    <source>
        <dbReference type="ARBA" id="ARBA00022989"/>
    </source>
</evidence>
<dbReference type="PANTHER" id="PTHR30354:SF22">
    <property type="entry name" value="HIGH-AFFINITY GLUCONATE TRANSPORTER"/>
    <property type="match status" value="1"/>
</dbReference>
<keyword evidence="3" id="KW-1003">Cell membrane</keyword>
<dbReference type="InterPro" id="IPR003474">
    <property type="entry name" value="Glcn_transporter"/>
</dbReference>
<dbReference type="GO" id="GO:0015128">
    <property type="term" value="F:gluconate transmembrane transporter activity"/>
    <property type="evidence" value="ECO:0007669"/>
    <property type="project" value="InterPro"/>
</dbReference>
<accession>A0A5C5Y3Y9</accession>
<feature type="transmembrane region" description="Helical" evidence="8">
    <location>
        <begin position="439"/>
        <end position="466"/>
    </location>
</feature>
<feature type="transmembrane region" description="Helical" evidence="8">
    <location>
        <begin position="343"/>
        <end position="364"/>
    </location>
</feature>
<comment type="caution">
    <text evidence="9">The sequence shown here is derived from an EMBL/GenBank/DDBJ whole genome shotgun (WGS) entry which is preliminary data.</text>
</comment>
<comment type="similarity">
    <text evidence="7">Belongs to the GntP permease family.</text>
</comment>
<protein>
    <submittedName>
        <fullName evidence="9">Inner membrane permease YgbN</fullName>
    </submittedName>
</protein>
<feature type="transmembrane region" description="Helical" evidence="8">
    <location>
        <begin position="167"/>
        <end position="191"/>
    </location>
</feature>
<feature type="transmembrane region" description="Helical" evidence="8">
    <location>
        <begin position="106"/>
        <end position="126"/>
    </location>
</feature>
<dbReference type="Proteomes" id="UP000317238">
    <property type="component" value="Unassembled WGS sequence"/>
</dbReference>
<dbReference type="GO" id="GO:0005886">
    <property type="term" value="C:plasma membrane"/>
    <property type="evidence" value="ECO:0007669"/>
    <property type="project" value="UniProtKB-SubCell"/>
</dbReference>
<evidence type="ECO:0000256" key="1">
    <source>
        <dbReference type="ARBA" id="ARBA00004651"/>
    </source>
</evidence>
<keyword evidence="5 8" id="KW-1133">Transmembrane helix</keyword>
<gene>
    <name evidence="9" type="primary">ygbN</name>
    <name evidence="9" type="ORF">Pan14r_19480</name>
</gene>
<keyword evidence="2" id="KW-0813">Transport</keyword>
<dbReference type="PANTHER" id="PTHR30354">
    <property type="entry name" value="GNT FAMILY GLUCONATE TRANSPORTER"/>
    <property type="match status" value="1"/>
</dbReference>
<feature type="transmembrane region" description="Helical" evidence="8">
    <location>
        <begin position="211"/>
        <end position="230"/>
    </location>
</feature>
<dbReference type="AlphaFoldDB" id="A0A5C5Y3Y9"/>
<comment type="subcellular location">
    <subcellularLocation>
        <location evidence="1">Cell membrane</location>
        <topology evidence="1">Multi-pass membrane protein</topology>
    </subcellularLocation>
</comment>
<feature type="transmembrane region" description="Helical" evidence="8">
    <location>
        <begin position="384"/>
        <end position="401"/>
    </location>
</feature>
<evidence type="ECO:0000256" key="3">
    <source>
        <dbReference type="ARBA" id="ARBA00022475"/>
    </source>
</evidence>
<dbReference type="Pfam" id="PF02447">
    <property type="entry name" value="GntP_permease"/>
    <property type="match status" value="1"/>
</dbReference>
<dbReference type="RefSeq" id="WP_197203520.1">
    <property type="nucleotide sequence ID" value="NZ_SJPL01000001.1"/>
</dbReference>
<name>A0A5C5Y3Y9_9PLAN</name>
<dbReference type="EMBL" id="SJPL01000001">
    <property type="protein sequence ID" value="TWT69658.1"/>
    <property type="molecule type" value="Genomic_DNA"/>
</dbReference>
<proteinExistence type="inferred from homology"/>
<evidence type="ECO:0000313" key="9">
    <source>
        <dbReference type="EMBL" id="TWT69658.1"/>
    </source>
</evidence>
<keyword evidence="10" id="KW-1185">Reference proteome</keyword>
<evidence type="ECO:0000256" key="6">
    <source>
        <dbReference type="ARBA" id="ARBA00023136"/>
    </source>
</evidence>
<keyword evidence="4 8" id="KW-0812">Transmembrane</keyword>
<feature type="transmembrane region" description="Helical" evidence="8">
    <location>
        <begin position="413"/>
        <end position="433"/>
    </location>
</feature>
<reference evidence="9 10" key="1">
    <citation type="submission" date="2019-02" db="EMBL/GenBank/DDBJ databases">
        <title>Deep-cultivation of Planctomycetes and their phenomic and genomic characterization uncovers novel biology.</title>
        <authorList>
            <person name="Wiegand S."/>
            <person name="Jogler M."/>
            <person name="Boedeker C."/>
            <person name="Pinto D."/>
            <person name="Vollmers J."/>
            <person name="Rivas-Marin E."/>
            <person name="Kohn T."/>
            <person name="Peeters S.H."/>
            <person name="Heuer A."/>
            <person name="Rast P."/>
            <person name="Oberbeckmann S."/>
            <person name="Bunk B."/>
            <person name="Jeske O."/>
            <person name="Meyerdierks A."/>
            <person name="Storesund J.E."/>
            <person name="Kallscheuer N."/>
            <person name="Luecker S."/>
            <person name="Lage O.M."/>
            <person name="Pohl T."/>
            <person name="Merkel B.J."/>
            <person name="Hornburger P."/>
            <person name="Mueller R.-W."/>
            <person name="Bruemmer F."/>
            <person name="Labrenz M."/>
            <person name="Spormann A.M."/>
            <person name="Op Den Camp H."/>
            <person name="Overmann J."/>
            <person name="Amann R."/>
            <person name="Jetten M.S.M."/>
            <person name="Mascher T."/>
            <person name="Medema M.H."/>
            <person name="Devos D.P."/>
            <person name="Kaster A.-K."/>
            <person name="Ovreas L."/>
            <person name="Rohde M."/>
            <person name="Galperin M.Y."/>
            <person name="Jogler C."/>
        </authorList>
    </citation>
    <scope>NUCLEOTIDE SEQUENCE [LARGE SCALE GENOMIC DNA]</scope>
    <source>
        <strain evidence="9 10">Pan14r</strain>
    </source>
</reference>